<feature type="non-terminal residue" evidence="1">
    <location>
        <position position="160"/>
    </location>
</feature>
<dbReference type="GO" id="GO:0003676">
    <property type="term" value="F:nucleic acid binding"/>
    <property type="evidence" value="ECO:0007669"/>
    <property type="project" value="InterPro"/>
</dbReference>
<accession>A0AA38BSW1</accession>
<dbReference type="PANTHER" id="PTHR48475">
    <property type="entry name" value="RIBONUCLEASE H"/>
    <property type="match status" value="1"/>
</dbReference>
<dbReference type="Proteomes" id="UP000824469">
    <property type="component" value="Unassembled WGS sequence"/>
</dbReference>
<evidence type="ECO:0000313" key="2">
    <source>
        <dbReference type="Proteomes" id="UP000824469"/>
    </source>
</evidence>
<name>A0AA38BSW1_TAXCH</name>
<dbReference type="PANTHER" id="PTHR48475:SF1">
    <property type="entry name" value="RNASE H TYPE-1 DOMAIN-CONTAINING PROTEIN"/>
    <property type="match status" value="1"/>
</dbReference>
<comment type="caution">
    <text evidence="1">The sequence shown here is derived from an EMBL/GenBank/DDBJ whole genome shotgun (WGS) entry which is preliminary data.</text>
</comment>
<evidence type="ECO:0000313" key="1">
    <source>
        <dbReference type="EMBL" id="KAH9287521.1"/>
    </source>
</evidence>
<reference evidence="1 2" key="1">
    <citation type="journal article" date="2021" name="Nat. Plants">
        <title>The Taxus genome provides insights into paclitaxel biosynthesis.</title>
        <authorList>
            <person name="Xiong X."/>
            <person name="Gou J."/>
            <person name="Liao Q."/>
            <person name="Li Y."/>
            <person name="Zhou Q."/>
            <person name="Bi G."/>
            <person name="Li C."/>
            <person name="Du R."/>
            <person name="Wang X."/>
            <person name="Sun T."/>
            <person name="Guo L."/>
            <person name="Liang H."/>
            <person name="Lu P."/>
            <person name="Wu Y."/>
            <person name="Zhang Z."/>
            <person name="Ro D.K."/>
            <person name="Shang Y."/>
            <person name="Huang S."/>
            <person name="Yan J."/>
        </authorList>
    </citation>
    <scope>NUCLEOTIDE SEQUENCE [LARGE SCALE GENOMIC DNA]</scope>
    <source>
        <strain evidence="1">Ta-2019</strain>
    </source>
</reference>
<proteinExistence type="predicted"/>
<organism evidence="1 2">
    <name type="scientific">Taxus chinensis</name>
    <name type="common">Chinese yew</name>
    <name type="synonym">Taxus wallichiana var. chinensis</name>
    <dbReference type="NCBI Taxonomy" id="29808"/>
    <lineage>
        <taxon>Eukaryota</taxon>
        <taxon>Viridiplantae</taxon>
        <taxon>Streptophyta</taxon>
        <taxon>Embryophyta</taxon>
        <taxon>Tracheophyta</taxon>
        <taxon>Spermatophyta</taxon>
        <taxon>Pinopsida</taxon>
        <taxon>Pinidae</taxon>
        <taxon>Conifers II</taxon>
        <taxon>Cupressales</taxon>
        <taxon>Taxaceae</taxon>
        <taxon>Taxus</taxon>
    </lineage>
</organism>
<keyword evidence="2" id="KW-1185">Reference proteome</keyword>
<feature type="non-terminal residue" evidence="1">
    <location>
        <position position="1"/>
    </location>
</feature>
<dbReference type="Gene3D" id="3.30.420.10">
    <property type="entry name" value="Ribonuclease H-like superfamily/Ribonuclease H"/>
    <property type="match status" value="1"/>
</dbReference>
<sequence length="160" mass="19109">YGISLAHSFEYYPQGNRQSESSNKNIVTIFRKLVDENQRNWHKRLYNTLWADRITPKKEIGMSPFQVLYGVEEKIPLMIEMPSLKMLQAIEDGQYKDSIDKRILFFERLEENILQVVDHIKEHQLKVKNIFDKKAKAREFKVGDFILIWDKRREPKGSHE</sequence>
<gene>
    <name evidence="1" type="ORF">KI387_031638</name>
</gene>
<evidence type="ECO:0008006" key="3">
    <source>
        <dbReference type="Google" id="ProtNLM"/>
    </source>
</evidence>
<dbReference type="InterPro" id="IPR036397">
    <property type="entry name" value="RNaseH_sf"/>
</dbReference>
<protein>
    <recommendedName>
        <fullName evidence="3">Integrase catalytic domain-containing protein</fullName>
    </recommendedName>
</protein>
<dbReference type="AlphaFoldDB" id="A0AA38BSW1"/>
<dbReference type="InterPro" id="IPR012337">
    <property type="entry name" value="RNaseH-like_sf"/>
</dbReference>
<dbReference type="SUPFAM" id="SSF53098">
    <property type="entry name" value="Ribonuclease H-like"/>
    <property type="match status" value="1"/>
</dbReference>
<dbReference type="EMBL" id="JAHRHJ020003813">
    <property type="protein sequence ID" value="KAH9287521.1"/>
    <property type="molecule type" value="Genomic_DNA"/>
</dbReference>